<dbReference type="GO" id="GO:0005886">
    <property type="term" value="C:plasma membrane"/>
    <property type="evidence" value="ECO:0007669"/>
    <property type="project" value="UniProtKB-SubCell"/>
</dbReference>
<keyword evidence="1" id="KW-0472">Membrane</keyword>
<feature type="transmembrane region" description="Helical" evidence="1">
    <location>
        <begin position="556"/>
        <end position="579"/>
    </location>
</feature>
<feature type="transmembrane region" description="Helical" evidence="1">
    <location>
        <begin position="591"/>
        <end position="613"/>
    </location>
</feature>
<dbReference type="SUPFAM" id="SSF49785">
    <property type="entry name" value="Galactose-binding domain-like"/>
    <property type="match status" value="1"/>
</dbReference>
<feature type="transmembrane region" description="Helical" evidence="1">
    <location>
        <begin position="721"/>
        <end position="742"/>
    </location>
</feature>
<comment type="caution">
    <text evidence="4">The sequence shown here is derived from an EMBL/GenBank/DDBJ whole genome shotgun (WGS) entry which is preliminary data.</text>
</comment>
<dbReference type="GO" id="GO:0004169">
    <property type="term" value="F:dolichyl-phosphate-mannose-protein mannosyltransferase activity"/>
    <property type="evidence" value="ECO:0007669"/>
    <property type="project" value="UniProtKB-UniRule"/>
</dbReference>
<feature type="transmembrane region" description="Helical" evidence="1">
    <location>
        <begin position="388"/>
        <end position="412"/>
    </location>
</feature>
<reference evidence="4" key="2">
    <citation type="submission" date="2021-04" db="EMBL/GenBank/DDBJ databases">
        <authorList>
            <person name="Gilroy R."/>
        </authorList>
    </citation>
    <scope>NUCLEOTIDE SEQUENCE</scope>
    <source>
        <strain evidence="4">CHK186-1790</strain>
    </source>
</reference>
<dbReference type="Proteomes" id="UP000823882">
    <property type="component" value="Unassembled WGS sequence"/>
</dbReference>
<dbReference type="Pfam" id="PF13231">
    <property type="entry name" value="PMT_2"/>
    <property type="match status" value="1"/>
</dbReference>
<gene>
    <name evidence="4" type="ORF">H9701_00015</name>
</gene>
<dbReference type="EC" id="2.4.1.-" evidence="1"/>
<keyword evidence="1" id="KW-0812">Transmembrane</keyword>
<dbReference type="GO" id="GO:0012505">
    <property type="term" value="C:endomembrane system"/>
    <property type="evidence" value="ECO:0007669"/>
    <property type="project" value="UniProtKB-SubCell"/>
</dbReference>
<feature type="transmembrane region" description="Helical" evidence="1">
    <location>
        <begin position="665"/>
        <end position="683"/>
    </location>
</feature>
<dbReference type="InterPro" id="IPR027005">
    <property type="entry name" value="PMT-like"/>
</dbReference>
<protein>
    <recommendedName>
        <fullName evidence="1">Polyprenol-phosphate-mannose--protein mannosyltransferase</fullName>
        <ecNumber evidence="1">2.4.1.-</ecNumber>
    </recommendedName>
</protein>
<feature type="domain" description="Protein O-mannosyl-transferase C-terminal four TM" evidence="3">
    <location>
        <begin position="663"/>
        <end position="758"/>
    </location>
</feature>
<proteinExistence type="inferred from homology"/>
<name>A0A9D2NZ07_9FIRM</name>
<evidence type="ECO:0000313" key="4">
    <source>
        <dbReference type="EMBL" id="HJC39920.1"/>
    </source>
</evidence>
<dbReference type="InterPro" id="IPR038731">
    <property type="entry name" value="RgtA/B/C-like"/>
</dbReference>
<dbReference type="PANTHER" id="PTHR10050">
    <property type="entry name" value="DOLICHYL-PHOSPHATE-MANNOSE--PROTEIN MANNOSYLTRANSFERASE"/>
    <property type="match status" value="1"/>
</dbReference>
<organism evidence="4 5">
    <name type="scientific">Candidatus Intestinimonas pullistercoris</name>
    <dbReference type="NCBI Taxonomy" id="2838623"/>
    <lineage>
        <taxon>Bacteria</taxon>
        <taxon>Bacillati</taxon>
        <taxon>Bacillota</taxon>
        <taxon>Clostridia</taxon>
        <taxon>Eubacteriales</taxon>
        <taxon>Intestinimonas</taxon>
    </lineage>
</organism>
<dbReference type="InterPro" id="IPR032421">
    <property type="entry name" value="PMT_4TMC"/>
</dbReference>
<sequence length="760" mass="85068">MSELWPALGTAFRQSVPFLCALLVLAGVVFFFARCCLVSLPRKGSLEWVALQERRPFSLTLPCHPMARRDALPLVLITAVYAATAFFQLGSFTAPQSALDFGEDQTVTIPLSRTIYLTKLRYFSNLGTGSYNVEVSADGETWYTLWQREDENGNTVDYWAAADGYAPSYALPQEYNDLFKWLEVVPENPQNVRYLRITGRADKGLLELGELALYDNGVFTEGAGLVAAADPTPLFDEQDTVPEQSSWYNSTYFDEIYHPRTALEHIENVYPYEVSHPPLGKLIISLGIRAFGMTPFGWRFMGALFGVLMLPILYVFLKNLFGKTPVAACGTALFAFDFMHLTQTRIATIDTYGVFFILLMYFFLYRYLALPAGTPFRRCALPLFLSGLFWGIGAASKWTVIYGAVGLAVLYFIGLGCKLREWPAQVPGKLPWLWKVLLFSVLCFVLLSALIYTLSYWPYAAARGNEAGLGGILLEIVSWPFVHLPEVLRGERDLFINGSQNIVDIMLQNQHFMLTYHEGVTASHPYSSRWFQWAVDARPILYYLDNTSGAAHGLKAAFGCFNNPIVCWTGLLAILACAAQSFRRKAARMGFFAALALIGLLSCTVVDGLFPALPETLEQFLWEPVFPQFPLSYGGLLLLTAAVVLLFLGVGALTAWAFPEPSPRALLILVGYLSQLLPWLLIGRTTFEYHYFPSTLFLVLAICQLFDGLVERDRRWKGPVYGLTAGAVALYAAFYPVLIGLMTPTRYTSTFLKWFPSWPF</sequence>
<keyword evidence="1 4" id="KW-0808">Transferase</keyword>
<feature type="transmembrane region" description="Helical" evidence="1">
    <location>
        <begin position="351"/>
        <end position="368"/>
    </location>
</feature>
<feature type="domain" description="Glycosyltransferase RgtA/B/C/D-like" evidence="2">
    <location>
        <begin position="275"/>
        <end position="415"/>
    </location>
</feature>
<feature type="transmembrane region" description="Helical" evidence="1">
    <location>
        <begin position="689"/>
        <end position="709"/>
    </location>
</feature>
<evidence type="ECO:0000259" key="2">
    <source>
        <dbReference type="Pfam" id="PF13231"/>
    </source>
</evidence>
<dbReference type="EMBL" id="DWWJ01000001">
    <property type="protein sequence ID" value="HJC39920.1"/>
    <property type="molecule type" value="Genomic_DNA"/>
</dbReference>
<comment type="subcellular location">
    <subcellularLocation>
        <location evidence="1">Cell membrane</location>
    </subcellularLocation>
</comment>
<evidence type="ECO:0000259" key="3">
    <source>
        <dbReference type="Pfam" id="PF16192"/>
    </source>
</evidence>
<evidence type="ECO:0000313" key="5">
    <source>
        <dbReference type="Proteomes" id="UP000823882"/>
    </source>
</evidence>
<dbReference type="InterPro" id="IPR008979">
    <property type="entry name" value="Galactose-bd-like_sf"/>
</dbReference>
<feature type="transmembrane region" description="Helical" evidence="1">
    <location>
        <begin position="296"/>
        <end position="314"/>
    </location>
</feature>
<comment type="function">
    <text evidence="1">Protein O-mannosyltransferase that catalyzes the transfer of a single mannose residue from a polyprenol phospho-mannosyl lipidic donor to the hydroxyl group of selected serine and threonine residues in acceptor proteins.</text>
</comment>
<reference evidence="4" key="1">
    <citation type="journal article" date="2021" name="PeerJ">
        <title>Extensive microbial diversity within the chicken gut microbiome revealed by metagenomics and culture.</title>
        <authorList>
            <person name="Gilroy R."/>
            <person name="Ravi A."/>
            <person name="Getino M."/>
            <person name="Pursley I."/>
            <person name="Horton D.L."/>
            <person name="Alikhan N.F."/>
            <person name="Baker D."/>
            <person name="Gharbi K."/>
            <person name="Hall N."/>
            <person name="Watson M."/>
            <person name="Adriaenssens E.M."/>
            <person name="Foster-Nyarko E."/>
            <person name="Jarju S."/>
            <person name="Secka A."/>
            <person name="Antonio M."/>
            <person name="Oren A."/>
            <person name="Chaudhuri R.R."/>
            <person name="La Ragione R."/>
            <person name="Hildebrand F."/>
            <person name="Pallen M.J."/>
        </authorList>
    </citation>
    <scope>NUCLEOTIDE SEQUENCE</scope>
    <source>
        <strain evidence="4">CHK186-1790</strain>
    </source>
</reference>
<feature type="transmembrane region" description="Helical" evidence="1">
    <location>
        <begin position="432"/>
        <end position="454"/>
    </location>
</feature>
<keyword evidence="1" id="KW-1003">Cell membrane</keyword>
<dbReference type="Pfam" id="PF16192">
    <property type="entry name" value="PMT_4TMC"/>
    <property type="match status" value="1"/>
</dbReference>
<comment type="pathway">
    <text evidence="1">Protein modification; protein glycosylation.</text>
</comment>
<keyword evidence="1 4" id="KW-0328">Glycosyltransferase</keyword>
<feature type="transmembrane region" description="Helical" evidence="1">
    <location>
        <begin position="15"/>
        <end position="33"/>
    </location>
</feature>
<feature type="transmembrane region" description="Helical" evidence="1">
    <location>
        <begin position="633"/>
        <end position="658"/>
    </location>
</feature>
<dbReference type="AlphaFoldDB" id="A0A9D2NZ07"/>
<dbReference type="Gene3D" id="2.60.120.260">
    <property type="entry name" value="Galactose-binding domain-like"/>
    <property type="match status" value="1"/>
</dbReference>
<evidence type="ECO:0000256" key="1">
    <source>
        <dbReference type="RuleBase" id="RU367007"/>
    </source>
</evidence>
<accession>A0A9D2NZ07</accession>
<comment type="similarity">
    <text evidence="1">Belongs to the glycosyltransferase 39 family.</text>
</comment>
<keyword evidence="1" id="KW-1133">Transmembrane helix</keyword>